<dbReference type="EMBL" id="LFJC01000003">
    <property type="protein sequence ID" value="PIT04490.1"/>
    <property type="molecule type" value="Genomic_DNA"/>
</dbReference>
<accession>A0A2M6UIQ0</accession>
<dbReference type="GO" id="GO:0003677">
    <property type="term" value="F:DNA binding"/>
    <property type="evidence" value="ECO:0007669"/>
    <property type="project" value="UniProtKB-KW"/>
</dbReference>
<keyword evidence="2" id="KW-0238">DNA-binding</keyword>
<dbReference type="PANTHER" id="PTHR46797">
    <property type="entry name" value="HTH-TYPE TRANSCRIPTIONAL REGULATOR"/>
    <property type="match status" value="1"/>
</dbReference>
<evidence type="ECO:0000313" key="6">
    <source>
        <dbReference type="Proteomes" id="UP000228930"/>
    </source>
</evidence>
<dbReference type="SUPFAM" id="SSF47413">
    <property type="entry name" value="lambda repressor-like DNA-binding domains"/>
    <property type="match status" value="1"/>
</dbReference>
<dbReference type="PROSITE" id="PS50943">
    <property type="entry name" value="HTH_CROC1"/>
    <property type="match status" value="1"/>
</dbReference>
<dbReference type="SMART" id="SM00530">
    <property type="entry name" value="HTH_XRE"/>
    <property type="match status" value="1"/>
</dbReference>
<reference evidence="5 6" key="1">
    <citation type="submission" date="2015-06" db="EMBL/GenBank/DDBJ databases">
        <title>Comparative genome analysis of nirS-carrying Bradyrhizobium sp. strains.</title>
        <authorList>
            <person name="Ishii S."/>
            <person name="Jang J."/>
            <person name="Nishizawa T."/>
            <person name="Senoo K."/>
        </authorList>
    </citation>
    <scope>NUCLEOTIDE SEQUENCE [LARGE SCALE GENOMIC DNA]</scope>
    <source>
        <strain evidence="5 6">TSA1</strain>
    </source>
</reference>
<comment type="caution">
    <text evidence="5">The sequence shown here is derived from an EMBL/GenBank/DDBJ whole genome shotgun (WGS) entry which is preliminary data.</text>
</comment>
<feature type="domain" description="HTH cro/C1-type" evidence="4">
    <location>
        <begin position="18"/>
        <end position="72"/>
    </location>
</feature>
<dbReference type="Pfam" id="PF01381">
    <property type="entry name" value="HTH_3"/>
    <property type="match status" value="1"/>
</dbReference>
<dbReference type="CDD" id="cd00093">
    <property type="entry name" value="HTH_XRE"/>
    <property type="match status" value="1"/>
</dbReference>
<gene>
    <name evidence="5" type="ORF">TSA1_29845</name>
</gene>
<keyword evidence="6" id="KW-1185">Reference proteome</keyword>
<dbReference type="Proteomes" id="UP000228930">
    <property type="component" value="Unassembled WGS sequence"/>
</dbReference>
<name>A0A2M6UIQ0_9BRAD</name>
<organism evidence="5 6">
    <name type="scientific">Bradyrhizobium nitroreducens</name>
    <dbReference type="NCBI Taxonomy" id="709803"/>
    <lineage>
        <taxon>Bacteria</taxon>
        <taxon>Pseudomonadati</taxon>
        <taxon>Pseudomonadota</taxon>
        <taxon>Alphaproteobacteria</taxon>
        <taxon>Hyphomicrobiales</taxon>
        <taxon>Nitrobacteraceae</taxon>
        <taxon>Bradyrhizobium</taxon>
    </lineage>
</organism>
<proteinExistence type="predicted"/>
<dbReference type="GO" id="GO:0003700">
    <property type="term" value="F:DNA-binding transcription factor activity"/>
    <property type="evidence" value="ECO:0007669"/>
    <property type="project" value="TreeGrafter"/>
</dbReference>
<dbReference type="GO" id="GO:0005829">
    <property type="term" value="C:cytosol"/>
    <property type="evidence" value="ECO:0007669"/>
    <property type="project" value="TreeGrafter"/>
</dbReference>
<evidence type="ECO:0000259" key="4">
    <source>
        <dbReference type="PROSITE" id="PS50943"/>
    </source>
</evidence>
<dbReference type="PANTHER" id="PTHR46797:SF23">
    <property type="entry name" value="HTH-TYPE TRANSCRIPTIONAL REGULATOR SUTR"/>
    <property type="match status" value="1"/>
</dbReference>
<keyword evidence="3" id="KW-0804">Transcription</keyword>
<evidence type="ECO:0000256" key="2">
    <source>
        <dbReference type="ARBA" id="ARBA00023125"/>
    </source>
</evidence>
<sequence length="83" mass="9004">MTAGKSDLGIIGVVADNVRALRKAAELSQEELAHEAGVDRTYISQVERRQRNVTIVVLAKIATALNVTPDKLLIVPSSRRRGP</sequence>
<evidence type="ECO:0000313" key="5">
    <source>
        <dbReference type="EMBL" id="PIT04490.1"/>
    </source>
</evidence>
<protein>
    <submittedName>
        <fullName evidence="5">Transcriptional regulator</fullName>
    </submittedName>
</protein>
<dbReference type="InterPro" id="IPR001387">
    <property type="entry name" value="Cro/C1-type_HTH"/>
</dbReference>
<dbReference type="Gene3D" id="1.10.260.40">
    <property type="entry name" value="lambda repressor-like DNA-binding domains"/>
    <property type="match status" value="1"/>
</dbReference>
<keyword evidence="1" id="KW-0805">Transcription regulation</keyword>
<dbReference type="AlphaFoldDB" id="A0A2M6UIQ0"/>
<dbReference type="InterPro" id="IPR050807">
    <property type="entry name" value="TransReg_Diox_bact_type"/>
</dbReference>
<dbReference type="InterPro" id="IPR010982">
    <property type="entry name" value="Lambda_DNA-bd_dom_sf"/>
</dbReference>
<evidence type="ECO:0000256" key="3">
    <source>
        <dbReference type="ARBA" id="ARBA00023163"/>
    </source>
</evidence>
<evidence type="ECO:0000256" key="1">
    <source>
        <dbReference type="ARBA" id="ARBA00023015"/>
    </source>
</evidence>
<dbReference type="RefSeq" id="WP_100179608.1">
    <property type="nucleotide sequence ID" value="NZ_LFJC01000003.1"/>
</dbReference>